<dbReference type="AlphaFoldDB" id="A0A2K2CLL7"/>
<feature type="region of interest" description="Disordered" evidence="1">
    <location>
        <begin position="1"/>
        <end position="67"/>
    </location>
</feature>
<feature type="transmembrane region" description="Helical" evidence="2">
    <location>
        <begin position="174"/>
        <end position="196"/>
    </location>
</feature>
<dbReference type="Proteomes" id="UP000008810">
    <property type="component" value="Chromosome 4"/>
</dbReference>
<feature type="transmembrane region" description="Helical" evidence="2">
    <location>
        <begin position="145"/>
        <end position="162"/>
    </location>
</feature>
<evidence type="ECO:0000313" key="3">
    <source>
        <dbReference type="EMBL" id="PNT62926.1"/>
    </source>
</evidence>
<dbReference type="EnsemblPlants" id="PNT62926">
    <property type="protein sequence ID" value="PNT62926"/>
    <property type="gene ID" value="BRADI_4g09646v3"/>
</dbReference>
<dbReference type="EMBL" id="CM000883">
    <property type="protein sequence ID" value="PNT62926.1"/>
    <property type="molecule type" value="Genomic_DNA"/>
</dbReference>
<evidence type="ECO:0000313" key="4">
    <source>
        <dbReference type="EnsemblPlants" id="PNT62926"/>
    </source>
</evidence>
<dbReference type="Gramene" id="PNT62927">
    <property type="protein sequence ID" value="PNT62927"/>
    <property type="gene ID" value="BRADI_4g09646v3"/>
</dbReference>
<keyword evidence="5" id="KW-1185">Reference proteome</keyword>
<evidence type="ECO:0000256" key="2">
    <source>
        <dbReference type="SAM" id="Phobius"/>
    </source>
</evidence>
<dbReference type="EMBL" id="CM000883">
    <property type="protein sequence ID" value="PNT62927.1"/>
    <property type="molecule type" value="Genomic_DNA"/>
</dbReference>
<protein>
    <submittedName>
        <fullName evidence="3 4">Uncharacterized protein</fullName>
    </submittedName>
</protein>
<keyword evidence="2" id="KW-1133">Transmembrane helix</keyword>
<evidence type="ECO:0000256" key="1">
    <source>
        <dbReference type="SAM" id="MobiDB-lite"/>
    </source>
</evidence>
<organism evidence="3">
    <name type="scientific">Brachypodium distachyon</name>
    <name type="common">Purple false brome</name>
    <name type="synonym">Trachynia distachya</name>
    <dbReference type="NCBI Taxonomy" id="15368"/>
    <lineage>
        <taxon>Eukaryota</taxon>
        <taxon>Viridiplantae</taxon>
        <taxon>Streptophyta</taxon>
        <taxon>Embryophyta</taxon>
        <taxon>Tracheophyta</taxon>
        <taxon>Spermatophyta</taxon>
        <taxon>Magnoliopsida</taxon>
        <taxon>Liliopsida</taxon>
        <taxon>Poales</taxon>
        <taxon>Poaceae</taxon>
        <taxon>BOP clade</taxon>
        <taxon>Pooideae</taxon>
        <taxon>Stipodae</taxon>
        <taxon>Brachypodieae</taxon>
        <taxon>Brachypodium</taxon>
    </lineage>
</organism>
<keyword evidence="2" id="KW-0812">Transmembrane</keyword>
<reference evidence="3 4" key="1">
    <citation type="journal article" date="2010" name="Nature">
        <title>Genome sequencing and analysis of the model grass Brachypodium distachyon.</title>
        <authorList>
            <consortium name="International Brachypodium Initiative"/>
        </authorList>
    </citation>
    <scope>NUCLEOTIDE SEQUENCE [LARGE SCALE GENOMIC DNA]</scope>
    <source>
        <strain evidence="3 4">Bd21</strain>
    </source>
</reference>
<reference evidence="4" key="3">
    <citation type="submission" date="2018-08" db="UniProtKB">
        <authorList>
            <consortium name="EnsemblPlants"/>
        </authorList>
    </citation>
    <scope>IDENTIFICATION</scope>
    <source>
        <strain evidence="4">cv. Bd21</strain>
    </source>
</reference>
<dbReference type="EnsemblPlants" id="PNT62927">
    <property type="protein sequence ID" value="PNT62927"/>
    <property type="gene ID" value="BRADI_4g09646v3"/>
</dbReference>
<evidence type="ECO:0000313" key="5">
    <source>
        <dbReference type="Proteomes" id="UP000008810"/>
    </source>
</evidence>
<dbReference type="Gramene" id="PNT62926">
    <property type="protein sequence ID" value="PNT62926"/>
    <property type="gene ID" value="BRADI_4g09646v3"/>
</dbReference>
<feature type="non-terminal residue" evidence="3">
    <location>
        <position position="1"/>
    </location>
</feature>
<proteinExistence type="predicted"/>
<dbReference type="InParanoid" id="A0A2K2CLL7"/>
<accession>A0A2K2CLL7</accession>
<reference evidence="3" key="2">
    <citation type="submission" date="2017-06" db="EMBL/GenBank/DDBJ databases">
        <title>WGS assembly of Brachypodium distachyon.</title>
        <authorList>
            <consortium name="The International Brachypodium Initiative"/>
            <person name="Lucas S."/>
            <person name="Harmon-Smith M."/>
            <person name="Lail K."/>
            <person name="Tice H."/>
            <person name="Grimwood J."/>
            <person name="Bruce D."/>
            <person name="Barry K."/>
            <person name="Shu S."/>
            <person name="Lindquist E."/>
            <person name="Wang M."/>
            <person name="Pitluck S."/>
            <person name="Vogel J.P."/>
            <person name="Garvin D.F."/>
            <person name="Mockler T.C."/>
            <person name="Schmutz J."/>
            <person name="Rokhsar D."/>
            <person name="Bevan M.W."/>
        </authorList>
    </citation>
    <scope>NUCLEOTIDE SEQUENCE</scope>
    <source>
        <strain evidence="3">Bd21</strain>
    </source>
</reference>
<sequence length="206" mass="22200">NPQADLLHGRASLPPHPGRARASCPSSSPSLPARLHLAQAPLRRRPPCARARHPPWRQAPCSSSPSTAPPARASLCSALHRAVARVARVRPSRAPPHRRASLPAAPHRRRLPCSPALPPPLAAQLARPSRAPCWPIFSKPKSSRPVAFFFFFLFCFSKNVSLMRGPRLSAACCLLLLPLVLAVLRLCCCPVCAVALPKSVTTTTTN</sequence>
<name>A0A2K2CLL7_BRADI</name>
<feature type="compositionally biased region" description="Basic residues" evidence="1">
    <location>
        <begin position="42"/>
        <end position="55"/>
    </location>
</feature>
<gene>
    <name evidence="3" type="ORF">BRADI_4g09646v3</name>
</gene>
<keyword evidence="2" id="KW-0472">Membrane</keyword>
<feature type="compositionally biased region" description="Low complexity" evidence="1">
    <location>
        <begin position="20"/>
        <end position="41"/>
    </location>
</feature>